<evidence type="ECO:0000313" key="3">
    <source>
        <dbReference type="Proteomes" id="UP000299102"/>
    </source>
</evidence>
<protein>
    <submittedName>
        <fullName evidence="2">Probable histone-lysine N-methyltransferase Mes-4</fullName>
    </submittedName>
</protein>
<dbReference type="EMBL" id="BGZK01000285">
    <property type="protein sequence ID" value="GBP34236.1"/>
    <property type="molecule type" value="Genomic_DNA"/>
</dbReference>
<dbReference type="OrthoDB" id="62853at2759"/>
<dbReference type="PANTHER" id="PTHR10688:SF5">
    <property type="entry name" value="PWWP DOMAIN-CONTAINING PROTEIN 1-RELATED"/>
    <property type="match status" value="1"/>
</dbReference>
<proteinExistence type="predicted"/>
<dbReference type="PANTHER" id="PTHR10688">
    <property type="entry name" value="PWWP DOMAIN-CONTAINING PROTEIN"/>
    <property type="match status" value="1"/>
</dbReference>
<dbReference type="SMART" id="SM00293">
    <property type="entry name" value="PWWP"/>
    <property type="match status" value="1"/>
</dbReference>
<comment type="caution">
    <text evidence="2">The sequence shown here is derived from an EMBL/GenBank/DDBJ whole genome shotgun (WGS) entry which is preliminary data.</text>
</comment>
<reference evidence="2 3" key="1">
    <citation type="journal article" date="2019" name="Commun. Biol.">
        <title>The bagworm genome reveals a unique fibroin gene that provides high tensile strength.</title>
        <authorList>
            <person name="Kono N."/>
            <person name="Nakamura H."/>
            <person name="Ohtoshi R."/>
            <person name="Tomita M."/>
            <person name="Numata K."/>
            <person name="Arakawa K."/>
        </authorList>
    </citation>
    <scope>NUCLEOTIDE SEQUENCE [LARGE SCALE GENOMIC DNA]</scope>
</reference>
<organism evidence="2 3">
    <name type="scientific">Eumeta variegata</name>
    <name type="common">Bagworm moth</name>
    <name type="synonym">Eumeta japonica</name>
    <dbReference type="NCBI Taxonomy" id="151549"/>
    <lineage>
        <taxon>Eukaryota</taxon>
        <taxon>Metazoa</taxon>
        <taxon>Ecdysozoa</taxon>
        <taxon>Arthropoda</taxon>
        <taxon>Hexapoda</taxon>
        <taxon>Insecta</taxon>
        <taxon>Pterygota</taxon>
        <taxon>Neoptera</taxon>
        <taxon>Endopterygota</taxon>
        <taxon>Lepidoptera</taxon>
        <taxon>Glossata</taxon>
        <taxon>Ditrysia</taxon>
        <taxon>Tineoidea</taxon>
        <taxon>Psychidae</taxon>
        <taxon>Oiketicinae</taxon>
        <taxon>Eumeta</taxon>
    </lineage>
</organism>
<dbReference type="Gene3D" id="2.30.30.140">
    <property type="match status" value="1"/>
</dbReference>
<dbReference type="PROSITE" id="PS50812">
    <property type="entry name" value="PWWP"/>
    <property type="match status" value="1"/>
</dbReference>
<dbReference type="InterPro" id="IPR013083">
    <property type="entry name" value="Znf_RING/FYVE/PHD"/>
</dbReference>
<evidence type="ECO:0000259" key="1">
    <source>
        <dbReference type="PROSITE" id="PS50812"/>
    </source>
</evidence>
<dbReference type="SUPFAM" id="SSF63748">
    <property type="entry name" value="Tudor/PWWP/MBT"/>
    <property type="match status" value="1"/>
</dbReference>
<feature type="domain" description="PWWP" evidence="1">
    <location>
        <begin position="190"/>
        <end position="252"/>
    </location>
</feature>
<keyword evidence="2" id="KW-0489">Methyltransferase</keyword>
<dbReference type="SUPFAM" id="SSF57903">
    <property type="entry name" value="FYVE/PHD zinc finger"/>
    <property type="match status" value="1"/>
</dbReference>
<dbReference type="InterPro" id="IPR011011">
    <property type="entry name" value="Znf_FYVE_PHD"/>
</dbReference>
<dbReference type="AlphaFoldDB" id="A0A4C1V726"/>
<dbReference type="Proteomes" id="UP000299102">
    <property type="component" value="Unassembled WGS sequence"/>
</dbReference>
<dbReference type="Pfam" id="PF00855">
    <property type="entry name" value="PWWP"/>
    <property type="match status" value="1"/>
</dbReference>
<gene>
    <name evidence="2" type="primary">Mes-4</name>
    <name evidence="2" type="ORF">EVAR_30790_1</name>
</gene>
<name>A0A4C1V726_EUMVA</name>
<dbReference type="InterPro" id="IPR000313">
    <property type="entry name" value="PWWP_dom"/>
</dbReference>
<dbReference type="STRING" id="151549.A0A4C1V726"/>
<keyword evidence="2" id="KW-0808">Transferase</keyword>
<sequence length="285" mass="32330">MNEWKLGDCAIAKISKKAYAKVQIIKCEDGTFWGNKVIGFEQNDDGSLNVVEKLCYFVQICRTGDSLWIPASALQLAERARPFYGQEKQAASASTESDKHDGPSLQWCLVCGTNEDLEKCIRCPASYHRYCAKQWFITMLHRKNLPKNIYDKMFALRKQLSSTRSIKVLKNNYSTSELCPSCQWGPSVGYGDIVWQKMKSCPWWPARILSPGSLPSCLVTNMGQNNEWPVLYYGTENYSWCNPDSVVLFLPQHADALLTNGKEDAKERRAAIMDACDDYVSVYLV</sequence>
<dbReference type="InterPro" id="IPR052657">
    <property type="entry name" value="PDP_family_Arabidopsis"/>
</dbReference>
<accession>A0A4C1V726</accession>
<dbReference type="GO" id="GO:0032259">
    <property type="term" value="P:methylation"/>
    <property type="evidence" value="ECO:0007669"/>
    <property type="project" value="UniProtKB-KW"/>
</dbReference>
<dbReference type="Gene3D" id="3.30.40.10">
    <property type="entry name" value="Zinc/RING finger domain, C3HC4 (zinc finger)"/>
    <property type="match status" value="1"/>
</dbReference>
<dbReference type="GO" id="GO:0008168">
    <property type="term" value="F:methyltransferase activity"/>
    <property type="evidence" value="ECO:0007669"/>
    <property type="project" value="UniProtKB-KW"/>
</dbReference>
<evidence type="ECO:0000313" key="2">
    <source>
        <dbReference type="EMBL" id="GBP34236.1"/>
    </source>
</evidence>
<keyword evidence="3" id="KW-1185">Reference proteome</keyword>